<dbReference type="InterPro" id="IPR011010">
    <property type="entry name" value="DNA_brk_join_enz"/>
</dbReference>
<evidence type="ECO:0000256" key="2">
    <source>
        <dbReference type="ARBA" id="ARBA00023172"/>
    </source>
</evidence>
<gene>
    <name evidence="4" type="ORF">CNQ75_02075</name>
</gene>
<keyword evidence="1" id="KW-0229">DNA integration</keyword>
<dbReference type="PANTHER" id="PTHR30349">
    <property type="entry name" value="PHAGE INTEGRASE-RELATED"/>
    <property type="match status" value="1"/>
</dbReference>
<dbReference type="InterPro" id="IPR002104">
    <property type="entry name" value="Integrase_catalytic"/>
</dbReference>
<dbReference type="Gene3D" id="1.10.443.10">
    <property type="entry name" value="Intergrase catalytic core"/>
    <property type="match status" value="1"/>
</dbReference>
<dbReference type="InterPro" id="IPR013762">
    <property type="entry name" value="Integrase-like_cat_sf"/>
</dbReference>
<dbReference type="EMBL" id="CP023345">
    <property type="protein sequence ID" value="ATW53422.1"/>
    <property type="molecule type" value="Genomic_DNA"/>
</dbReference>
<dbReference type="AlphaFoldDB" id="A0A2I5HCY0"/>
<sequence length="450" mass="53047">MGDNHFIASFQNEVMYAKDKSYNFNLYNNNWIIGKKIVFNFEIVDSVLPENFKFIFRNVMATFAQNYSASYAKKMFWSAYNFFRRNKRYQWEEITLSDLKNYYSLTYNENYTYVESIKYFFIKWYELGFLGIKHPTYVFLLSWKIKKKNVGKAVRTLDPEGGPLTDEELNELHSKAVKGYKDGKINLFDFALLNILLCTGRRPLQVSQLKCCDMKEHHGKFYLKIPRIKQGQNFRQDFKSVEIPRGLYEIICMLIQESISVFESRLSLIITDRQVNSLPLFPEYSKFEVDDLYFGNETYDDDYLHVHSEKISRRLKSICNANNIRSHRTSKILKLNSRRLRYTLGSRAAREGCDAYMIAHLLDHSSTKTVQTYINNLPENAKRIDSMLSVLMLPYANEFCCLEAIGSRYWFDNIFSRIKILLRQIKPDGDIAESLHHSTVLIEKSHRAKE</sequence>
<organism evidence="4 5">
    <name type="scientific">Salmonella diarizonae</name>
    <dbReference type="NCBI Taxonomy" id="59204"/>
    <lineage>
        <taxon>Bacteria</taxon>
        <taxon>Pseudomonadati</taxon>
        <taxon>Pseudomonadota</taxon>
        <taxon>Gammaproteobacteria</taxon>
        <taxon>Enterobacterales</taxon>
        <taxon>Enterobacteriaceae</taxon>
        <taxon>Salmonella</taxon>
    </lineage>
</organism>
<dbReference type="SUPFAM" id="SSF56349">
    <property type="entry name" value="DNA breaking-rejoining enzymes"/>
    <property type="match status" value="1"/>
</dbReference>
<evidence type="ECO:0000313" key="4">
    <source>
        <dbReference type="EMBL" id="ATW53422.1"/>
    </source>
</evidence>
<dbReference type="CDD" id="cd00397">
    <property type="entry name" value="DNA_BRE_C"/>
    <property type="match status" value="1"/>
</dbReference>
<dbReference type="Proteomes" id="UP000230639">
    <property type="component" value="Chromosome"/>
</dbReference>
<feature type="domain" description="Tyr recombinase" evidence="3">
    <location>
        <begin position="159"/>
        <end position="386"/>
    </location>
</feature>
<dbReference type="GO" id="GO:0003677">
    <property type="term" value="F:DNA binding"/>
    <property type="evidence" value="ECO:0007669"/>
    <property type="project" value="InterPro"/>
</dbReference>
<dbReference type="RefSeq" id="WP_063390757.1">
    <property type="nucleotide sequence ID" value="NZ_CP011288.1"/>
</dbReference>
<evidence type="ECO:0000313" key="5">
    <source>
        <dbReference type="Proteomes" id="UP000230639"/>
    </source>
</evidence>
<dbReference type="GO" id="GO:0015074">
    <property type="term" value="P:DNA integration"/>
    <property type="evidence" value="ECO:0007669"/>
    <property type="project" value="UniProtKB-KW"/>
</dbReference>
<dbReference type="Pfam" id="PF00589">
    <property type="entry name" value="Phage_integrase"/>
    <property type="match status" value="1"/>
</dbReference>
<dbReference type="PROSITE" id="PS51898">
    <property type="entry name" value="TYR_RECOMBINASE"/>
    <property type="match status" value="1"/>
</dbReference>
<accession>A0A2I5HCY0</accession>
<keyword evidence="2" id="KW-0233">DNA recombination</keyword>
<evidence type="ECO:0000259" key="3">
    <source>
        <dbReference type="PROSITE" id="PS51898"/>
    </source>
</evidence>
<reference evidence="4 5" key="1">
    <citation type="submission" date="2017-09" db="EMBL/GenBank/DDBJ databases">
        <title>Complete genome of Salmonella enterica subsp. diarizonae isolated from stool of a patient with bacterial enteropathy.</title>
        <authorList>
            <person name="Zhou J."/>
            <person name="Chen Q."/>
            <person name="Guo L."/>
            <person name="Fan J."/>
        </authorList>
    </citation>
    <scope>NUCLEOTIDE SEQUENCE [LARGE SCALE GENOMIC DNA]</scope>
    <source>
        <strain evidence="4 5">HZS154</strain>
    </source>
</reference>
<name>A0A2I5HCY0_SALDZ</name>
<evidence type="ECO:0000256" key="1">
    <source>
        <dbReference type="ARBA" id="ARBA00022908"/>
    </source>
</evidence>
<protein>
    <recommendedName>
        <fullName evidence="3">Tyr recombinase domain-containing protein</fullName>
    </recommendedName>
</protein>
<proteinExistence type="predicted"/>
<dbReference type="STRING" id="59204.UQ49_18450"/>
<dbReference type="InterPro" id="IPR050090">
    <property type="entry name" value="Tyrosine_recombinase_XerCD"/>
</dbReference>
<dbReference type="GO" id="GO:0006310">
    <property type="term" value="P:DNA recombination"/>
    <property type="evidence" value="ECO:0007669"/>
    <property type="project" value="UniProtKB-KW"/>
</dbReference>